<feature type="transmembrane region" description="Helical" evidence="1">
    <location>
        <begin position="83"/>
        <end position="101"/>
    </location>
</feature>
<evidence type="ECO:0000313" key="3">
    <source>
        <dbReference type="Proteomes" id="UP000430120"/>
    </source>
</evidence>
<dbReference type="RefSeq" id="WP_151123592.1">
    <property type="nucleotide sequence ID" value="NZ_CP088081.1"/>
</dbReference>
<keyword evidence="1" id="KW-0812">Transmembrane</keyword>
<proteinExistence type="predicted"/>
<comment type="caution">
    <text evidence="2">The sequence shown here is derived from an EMBL/GenBank/DDBJ whole genome shotgun (WGS) entry which is preliminary data.</text>
</comment>
<evidence type="ECO:0000256" key="1">
    <source>
        <dbReference type="SAM" id="Phobius"/>
    </source>
</evidence>
<organism evidence="2 3">
    <name type="scientific">Ideonella dechloratans</name>
    <dbReference type="NCBI Taxonomy" id="36863"/>
    <lineage>
        <taxon>Bacteria</taxon>
        <taxon>Pseudomonadati</taxon>
        <taxon>Pseudomonadota</taxon>
        <taxon>Betaproteobacteria</taxon>
        <taxon>Burkholderiales</taxon>
        <taxon>Sphaerotilaceae</taxon>
        <taxon>Ideonella</taxon>
    </lineage>
</organism>
<keyword evidence="3" id="KW-1185">Reference proteome</keyword>
<gene>
    <name evidence="2" type="ORF">F7Q92_07690</name>
</gene>
<dbReference type="EMBL" id="VZPB01000013">
    <property type="protein sequence ID" value="KAB0583548.1"/>
    <property type="molecule type" value="Genomic_DNA"/>
</dbReference>
<dbReference type="Proteomes" id="UP000430120">
    <property type="component" value="Unassembled WGS sequence"/>
</dbReference>
<protein>
    <submittedName>
        <fullName evidence="2">Uncharacterized protein</fullName>
    </submittedName>
</protein>
<reference evidence="2 3" key="1">
    <citation type="submission" date="2019-09" db="EMBL/GenBank/DDBJ databases">
        <title>Draft genome sequences of 48 bacterial type strains from the CCUG.</title>
        <authorList>
            <person name="Tunovic T."/>
            <person name="Pineiro-Iglesias B."/>
            <person name="Unosson C."/>
            <person name="Inganas E."/>
            <person name="Ohlen M."/>
            <person name="Cardew S."/>
            <person name="Jensie-Markopoulos S."/>
            <person name="Salva-Serra F."/>
            <person name="Jaen-Luchoro D."/>
            <person name="Karlsson R."/>
            <person name="Svensson-Stadler L."/>
            <person name="Chun J."/>
            <person name="Moore E."/>
        </authorList>
    </citation>
    <scope>NUCLEOTIDE SEQUENCE [LARGE SCALE GENOMIC DNA]</scope>
    <source>
        <strain evidence="2 3">CCUG 30977</strain>
    </source>
</reference>
<accession>A0A643FEB9</accession>
<keyword evidence="1" id="KW-0472">Membrane</keyword>
<name>A0A643FEB9_IDEDE</name>
<dbReference type="AlphaFoldDB" id="A0A643FEB9"/>
<sequence length="103" mass="10454">MKLFARVLSALAAVGSLVSSALWLISASQQKNAASLASSASSLVMVAASDTINSQQRDLLINAAHGASTAANALGMISIDMNLYAAISAFLTGVAVLLIAFKD</sequence>
<evidence type="ECO:0000313" key="2">
    <source>
        <dbReference type="EMBL" id="KAB0583548.1"/>
    </source>
</evidence>
<keyword evidence="1" id="KW-1133">Transmembrane helix</keyword>